<dbReference type="Gene3D" id="1.25.40.10">
    <property type="entry name" value="Tetratricopeptide repeat domain"/>
    <property type="match status" value="2"/>
</dbReference>
<evidence type="ECO:0000313" key="4">
    <source>
        <dbReference type="EMBL" id="MBB3996447.1"/>
    </source>
</evidence>
<sequence>MDRTLTSRIALAAAFAAALLAGETARAQTTEAQTTGEKTEASALASPPPVDVESLSGAYLAAKQARENRQPGIAADYYDKALSLDATSETLQQEAMFAYLADGRFEAGVDLAGKLADNEDVGKVAHIALALDALRSGRFDAAIGQLKLEDTSDLDTLLVGHLSAWADAGADRTKDALARIDALNGAPWFTVFNQYQSGLVAALGGDLDRARLSLGALVADDTAAQTSIDAYLAGCEALARTEARAGRKSEALAAAQKGLDLAPAFEPLTQLKTEIEAGRDIAPAVASAQAGAAETLYILGQAINRGDGQDVALLYFQFARAVSQPADDKLLTALAGLADRGEQIDLALSYYREIPETSPYRRTAELQMGLDLWQAERKAEAKEHLRKAVANYPDDLQAHLAFADVLSADKEYGEAVGLLDRAITLAPEKGPNNWNIHYQRGIAFERLKQWDKAEPDFLKALELSPNQPQVLNYLGYSWVDMNRNLDRGLEMIRTAVDLRPNDGYIIDSLGWAYYRLGKYDDAVTQLERAVLITPADPTINDHLGDAYWRVGREREARFQWNRALVGEPKPEAADVERIKGKLANGLEAATPVRGEAPGAPPSADRAANETQSQAPSQSN</sequence>
<dbReference type="SUPFAM" id="SSF48452">
    <property type="entry name" value="TPR-like"/>
    <property type="match status" value="2"/>
</dbReference>
<protein>
    <submittedName>
        <fullName evidence="4">Tetratricopeptide (TPR) repeat protein</fullName>
    </submittedName>
</protein>
<keyword evidence="5" id="KW-1185">Reference proteome</keyword>
<dbReference type="InterPro" id="IPR011990">
    <property type="entry name" value="TPR-like_helical_dom_sf"/>
</dbReference>
<reference evidence="4 5" key="1">
    <citation type="submission" date="2020-08" db="EMBL/GenBank/DDBJ databases">
        <title>Genomic Encyclopedia of Type Strains, Phase IV (KMG-IV): sequencing the most valuable type-strain genomes for metagenomic binning, comparative biology and taxonomic classification.</title>
        <authorList>
            <person name="Goeker M."/>
        </authorList>
    </citation>
    <scope>NUCLEOTIDE SEQUENCE [LARGE SCALE GENOMIC DNA]</scope>
    <source>
        <strain evidence="4 5">DSM 102238</strain>
    </source>
</reference>
<evidence type="ECO:0000256" key="3">
    <source>
        <dbReference type="SAM" id="SignalP"/>
    </source>
</evidence>
<dbReference type="Pfam" id="PF13432">
    <property type="entry name" value="TPR_16"/>
    <property type="match status" value="1"/>
</dbReference>
<dbReference type="Pfam" id="PF13414">
    <property type="entry name" value="TPR_11"/>
    <property type="match status" value="1"/>
</dbReference>
<dbReference type="RefSeq" id="WP_183197097.1">
    <property type="nucleotide sequence ID" value="NZ_JACIEK010000001.1"/>
</dbReference>
<keyword evidence="3" id="KW-0732">Signal</keyword>
<dbReference type="SMART" id="SM00028">
    <property type="entry name" value="TPR"/>
    <property type="match status" value="7"/>
</dbReference>
<feature type="repeat" description="TPR" evidence="1">
    <location>
        <begin position="503"/>
        <end position="536"/>
    </location>
</feature>
<dbReference type="AlphaFoldDB" id="A0A7W6EBZ7"/>
<evidence type="ECO:0000256" key="2">
    <source>
        <dbReference type="SAM" id="MobiDB-lite"/>
    </source>
</evidence>
<feature type="region of interest" description="Disordered" evidence="2">
    <location>
        <begin position="586"/>
        <end position="619"/>
    </location>
</feature>
<dbReference type="InterPro" id="IPR019734">
    <property type="entry name" value="TPR_rpt"/>
</dbReference>
<dbReference type="EMBL" id="JACIEK010000001">
    <property type="protein sequence ID" value="MBB3996447.1"/>
    <property type="molecule type" value="Genomic_DNA"/>
</dbReference>
<feature type="region of interest" description="Disordered" evidence="2">
    <location>
        <begin position="28"/>
        <end position="49"/>
    </location>
</feature>
<dbReference type="PANTHER" id="PTHR12558:SF13">
    <property type="entry name" value="CELL DIVISION CYCLE PROTEIN 27 HOMOLOG"/>
    <property type="match status" value="1"/>
</dbReference>
<dbReference type="Pfam" id="PF00515">
    <property type="entry name" value="TPR_1"/>
    <property type="match status" value="1"/>
</dbReference>
<dbReference type="PROSITE" id="PS50005">
    <property type="entry name" value="TPR"/>
    <property type="match status" value="2"/>
</dbReference>
<dbReference type="PANTHER" id="PTHR12558">
    <property type="entry name" value="CELL DIVISION CYCLE 16,23,27"/>
    <property type="match status" value="1"/>
</dbReference>
<feature type="repeat" description="TPR" evidence="1">
    <location>
        <begin position="434"/>
        <end position="467"/>
    </location>
</feature>
<feature type="signal peptide" evidence="3">
    <location>
        <begin position="1"/>
        <end position="27"/>
    </location>
</feature>
<proteinExistence type="predicted"/>
<name>A0A7W6EBZ7_9HYPH</name>
<organism evidence="4 5">
    <name type="scientific">Aureimonas pseudogalii</name>
    <dbReference type="NCBI Taxonomy" id="1744844"/>
    <lineage>
        <taxon>Bacteria</taxon>
        <taxon>Pseudomonadati</taxon>
        <taxon>Pseudomonadota</taxon>
        <taxon>Alphaproteobacteria</taxon>
        <taxon>Hyphomicrobiales</taxon>
        <taxon>Aurantimonadaceae</taxon>
        <taxon>Aureimonas</taxon>
    </lineage>
</organism>
<evidence type="ECO:0000256" key="1">
    <source>
        <dbReference type="PROSITE-ProRule" id="PRU00339"/>
    </source>
</evidence>
<evidence type="ECO:0000313" key="5">
    <source>
        <dbReference type="Proteomes" id="UP000542776"/>
    </source>
</evidence>
<gene>
    <name evidence="4" type="ORF">GGR04_000268</name>
</gene>
<feature type="compositionally biased region" description="Polar residues" evidence="2">
    <location>
        <begin position="608"/>
        <end position="619"/>
    </location>
</feature>
<feature type="chain" id="PRO_5030848994" evidence="3">
    <location>
        <begin position="28"/>
        <end position="619"/>
    </location>
</feature>
<keyword evidence="1" id="KW-0802">TPR repeat</keyword>
<accession>A0A7W6EBZ7</accession>
<comment type="caution">
    <text evidence="4">The sequence shown here is derived from an EMBL/GenBank/DDBJ whole genome shotgun (WGS) entry which is preliminary data.</text>
</comment>
<dbReference type="Proteomes" id="UP000542776">
    <property type="component" value="Unassembled WGS sequence"/>
</dbReference>